<comment type="function">
    <text evidence="6">Toxic component of a toxin-antitoxin (TA) system. An RNase.</text>
</comment>
<dbReference type="InterPro" id="IPR006226">
    <property type="entry name" value="Mtu_PIN"/>
</dbReference>
<dbReference type="GO" id="GO:0090729">
    <property type="term" value="F:toxin activity"/>
    <property type="evidence" value="ECO:0007669"/>
    <property type="project" value="UniProtKB-KW"/>
</dbReference>
<evidence type="ECO:0000256" key="4">
    <source>
        <dbReference type="ARBA" id="ARBA00022801"/>
    </source>
</evidence>
<keyword evidence="1 6" id="KW-1277">Toxin-antitoxin system</keyword>
<evidence type="ECO:0000256" key="6">
    <source>
        <dbReference type="HAMAP-Rule" id="MF_00265"/>
    </source>
</evidence>
<keyword evidence="5 6" id="KW-0460">Magnesium</keyword>
<evidence type="ECO:0000256" key="1">
    <source>
        <dbReference type="ARBA" id="ARBA00022649"/>
    </source>
</evidence>
<protein>
    <recommendedName>
        <fullName evidence="6">Ribonuclease VapC</fullName>
        <shortName evidence="6">RNase VapC</shortName>
        <ecNumber evidence="6">3.1.-.-</ecNumber>
    </recommendedName>
    <alternativeName>
        <fullName evidence="6">Toxin VapC</fullName>
    </alternativeName>
</protein>
<feature type="domain" description="PIN" evidence="7">
    <location>
        <begin position="15"/>
        <end position="148"/>
    </location>
</feature>
<reference evidence="8 9" key="1">
    <citation type="submission" date="2019-07" db="EMBL/GenBank/DDBJ databases">
        <title>Microlunatus dokdonensis sp. nov. isolated from the rhizospheric soil of the wild plant Elymus tsukushiensis.</title>
        <authorList>
            <person name="Ghim S.-Y."/>
            <person name="Hwang Y.-J."/>
            <person name="Son J.-S."/>
            <person name="Shin J.-H."/>
        </authorList>
    </citation>
    <scope>NUCLEOTIDE SEQUENCE [LARGE SCALE GENOMIC DNA]</scope>
    <source>
        <strain evidence="8 9">KUDC0627</strain>
    </source>
</reference>
<evidence type="ECO:0000313" key="8">
    <source>
        <dbReference type="EMBL" id="QDP97329.1"/>
    </source>
</evidence>
<keyword evidence="2 6" id="KW-0540">Nuclease</keyword>
<dbReference type="EMBL" id="CP041692">
    <property type="protein sequence ID" value="QDP97329.1"/>
    <property type="molecule type" value="Genomic_DNA"/>
</dbReference>
<dbReference type="SUPFAM" id="SSF88723">
    <property type="entry name" value="PIN domain-like"/>
    <property type="match status" value="1"/>
</dbReference>
<evidence type="ECO:0000256" key="5">
    <source>
        <dbReference type="ARBA" id="ARBA00022842"/>
    </source>
</evidence>
<dbReference type="HAMAP" id="MF_00265">
    <property type="entry name" value="VapC_Nob1"/>
    <property type="match status" value="1"/>
</dbReference>
<keyword evidence="3 6" id="KW-0479">Metal-binding</keyword>
<evidence type="ECO:0000256" key="2">
    <source>
        <dbReference type="ARBA" id="ARBA00022722"/>
    </source>
</evidence>
<dbReference type="OrthoDB" id="556169at2"/>
<evidence type="ECO:0000259" key="7">
    <source>
        <dbReference type="Pfam" id="PF01850"/>
    </source>
</evidence>
<dbReference type="GO" id="GO:0045926">
    <property type="term" value="P:negative regulation of growth"/>
    <property type="evidence" value="ECO:0007669"/>
    <property type="project" value="UniProtKB-ARBA"/>
</dbReference>
<feature type="binding site" evidence="6">
    <location>
        <position position="18"/>
    </location>
    <ligand>
        <name>Mg(2+)</name>
        <dbReference type="ChEBI" id="CHEBI:18420"/>
    </ligand>
</feature>
<dbReference type="KEGG" id="mik:FOE78_16620"/>
<dbReference type="InterPro" id="IPR002716">
    <property type="entry name" value="PIN_dom"/>
</dbReference>
<dbReference type="InterPro" id="IPR022907">
    <property type="entry name" value="VapC_family"/>
</dbReference>
<dbReference type="InterPro" id="IPR029060">
    <property type="entry name" value="PIN-like_dom_sf"/>
</dbReference>
<evidence type="ECO:0000313" key="9">
    <source>
        <dbReference type="Proteomes" id="UP000319263"/>
    </source>
</evidence>
<dbReference type="GO" id="GO:0004540">
    <property type="term" value="F:RNA nuclease activity"/>
    <property type="evidence" value="ECO:0007669"/>
    <property type="project" value="InterPro"/>
</dbReference>
<dbReference type="NCBIfam" id="TIGR00028">
    <property type="entry name" value="Mtu_PIN_fam"/>
    <property type="match status" value="1"/>
</dbReference>
<dbReference type="GO" id="GO:0016788">
    <property type="term" value="F:hydrolase activity, acting on ester bonds"/>
    <property type="evidence" value="ECO:0007669"/>
    <property type="project" value="InterPro"/>
</dbReference>
<feature type="binding site" evidence="6">
    <location>
        <position position="122"/>
    </location>
    <ligand>
        <name>Mg(2+)</name>
        <dbReference type="ChEBI" id="CHEBI:18420"/>
    </ligand>
</feature>
<comment type="cofactor">
    <cofactor evidence="6">
        <name>Mg(2+)</name>
        <dbReference type="ChEBI" id="CHEBI:18420"/>
    </cofactor>
</comment>
<keyword evidence="4 6" id="KW-0378">Hydrolase</keyword>
<dbReference type="GO" id="GO:0000287">
    <property type="term" value="F:magnesium ion binding"/>
    <property type="evidence" value="ECO:0007669"/>
    <property type="project" value="UniProtKB-UniRule"/>
</dbReference>
<name>A0A516Q1L7_9ACTN</name>
<accession>A0A516Q1L7</accession>
<dbReference type="EC" id="3.1.-.-" evidence="6"/>
<comment type="similarity">
    <text evidence="6">Belongs to the PINc/VapC protein family.</text>
</comment>
<dbReference type="Gene3D" id="3.40.50.1010">
    <property type="entry name" value="5'-nuclease"/>
    <property type="match status" value="1"/>
</dbReference>
<gene>
    <name evidence="6" type="primary">vapC</name>
    <name evidence="8" type="ORF">FOE78_16620</name>
</gene>
<keyword evidence="6" id="KW-0800">Toxin</keyword>
<dbReference type="Pfam" id="PF01850">
    <property type="entry name" value="PIN"/>
    <property type="match status" value="1"/>
</dbReference>
<proteinExistence type="inferred from homology"/>
<dbReference type="Proteomes" id="UP000319263">
    <property type="component" value="Chromosome"/>
</dbReference>
<keyword evidence="9" id="KW-1185">Reference proteome</keyword>
<sequence>MGNRSLRRAEQPHVIIPDANLLLYAYDLESPFHESSKQWWENTLSGTDRVGLTHPVIFAFLRIATSSRVYRDPMSVADAASSIRSWTSRNVTEILRPGPEHHETVVELLIGAGSSGANLVTDAQIAALALEHGGVVHTADTDFGRFPKLRTAYPLKQ</sequence>
<organism evidence="8 9">
    <name type="scientific">Microlunatus elymi</name>
    <dbReference type="NCBI Taxonomy" id="2596828"/>
    <lineage>
        <taxon>Bacteria</taxon>
        <taxon>Bacillati</taxon>
        <taxon>Actinomycetota</taxon>
        <taxon>Actinomycetes</taxon>
        <taxon>Propionibacteriales</taxon>
        <taxon>Propionibacteriaceae</taxon>
        <taxon>Microlunatus</taxon>
    </lineage>
</organism>
<evidence type="ECO:0000256" key="3">
    <source>
        <dbReference type="ARBA" id="ARBA00022723"/>
    </source>
</evidence>
<dbReference type="AlphaFoldDB" id="A0A516Q1L7"/>